<dbReference type="RefSeq" id="XP_016215549.1">
    <property type="nucleotide sequence ID" value="XM_016356756.1"/>
</dbReference>
<dbReference type="InterPro" id="IPR050471">
    <property type="entry name" value="AB_hydrolase"/>
</dbReference>
<dbReference type="HOGENOM" id="CLU_083329_0_0_1"/>
<dbReference type="GO" id="GO:0046503">
    <property type="term" value="P:glycerolipid catabolic process"/>
    <property type="evidence" value="ECO:0007669"/>
    <property type="project" value="TreeGrafter"/>
</dbReference>
<dbReference type="InParanoid" id="A0A0D2AGH4"/>
<evidence type="ECO:0000313" key="2">
    <source>
        <dbReference type="EMBL" id="KIW05680.1"/>
    </source>
</evidence>
<dbReference type="Gene3D" id="3.40.50.1820">
    <property type="entry name" value="alpha/beta hydrolase"/>
    <property type="match status" value="1"/>
</dbReference>
<gene>
    <name evidence="2" type="ORF">PV09_03543</name>
</gene>
<dbReference type="VEuPathDB" id="FungiDB:PV09_03543"/>
<dbReference type="GO" id="GO:0004806">
    <property type="term" value="F:triacylglycerol lipase activity"/>
    <property type="evidence" value="ECO:0007669"/>
    <property type="project" value="TreeGrafter"/>
</dbReference>
<dbReference type="SUPFAM" id="SSF53474">
    <property type="entry name" value="alpha/beta-Hydrolases"/>
    <property type="match status" value="1"/>
</dbReference>
<keyword evidence="3" id="KW-1185">Reference proteome</keyword>
<dbReference type="EMBL" id="KN847537">
    <property type="protein sequence ID" value="KIW05680.1"/>
    <property type="molecule type" value="Genomic_DNA"/>
</dbReference>
<protein>
    <recommendedName>
        <fullName evidence="1">AB hydrolase-1 domain-containing protein</fullName>
    </recommendedName>
</protein>
<dbReference type="InterPro" id="IPR029058">
    <property type="entry name" value="AB_hydrolase_fold"/>
</dbReference>
<dbReference type="STRING" id="253628.A0A0D2AGH4"/>
<dbReference type="PANTHER" id="PTHR43433:SF5">
    <property type="entry name" value="AB HYDROLASE-1 DOMAIN-CONTAINING PROTEIN"/>
    <property type="match status" value="1"/>
</dbReference>
<feature type="domain" description="AB hydrolase-1" evidence="1">
    <location>
        <begin position="20"/>
        <end position="159"/>
    </location>
</feature>
<dbReference type="AlphaFoldDB" id="A0A0D2AGH4"/>
<sequence>MPTLNLPGADLYYETVGSGPLLLCISGANGNYEIWKPLAIQLKKFFTVAMYDRRGFSRSYLTGAQDYSRRIETDADDAQSLIKHLSPEEPATVVGNSSGAIVGLVLLQRHPEAVRMLVAHEPPAYSLLSDFERRKKEQQEVYDIYRASGVFPAAERFADLIEAGDEKPGLLSNFDPRSGPYISSNTQYWFERELLFYPLYEHDLRKLKEQKGKLILANGKASKPGVGHLLTGEALGDAFGIGVRMFTGGHVGFAPFAREWAQELRGYLKKENTFYSFC</sequence>
<organism evidence="2 3">
    <name type="scientific">Verruconis gallopava</name>
    <dbReference type="NCBI Taxonomy" id="253628"/>
    <lineage>
        <taxon>Eukaryota</taxon>
        <taxon>Fungi</taxon>
        <taxon>Dikarya</taxon>
        <taxon>Ascomycota</taxon>
        <taxon>Pezizomycotina</taxon>
        <taxon>Dothideomycetes</taxon>
        <taxon>Pleosporomycetidae</taxon>
        <taxon>Venturiales</taxon>
        <taxon>Sympoventuriaceae</taxon>
        <taxon>Verruconis</taxon>
    </lineage>
</organism>
<dbReference type="Proteomes" id="UP000053259">
    <property type="component" value="Unassembled WGS sequence"/>
</dbReference>
<dbReference type="InterPro" id="IPR000073">
    <property type="entry name" value="AB_hydrolase_1"/>
</dbReference>
<accession>A0A0D2AGH4</accession>
<dbReference type="OrthoDB" id="408373at2759"/>
<proteinExistence type="predicted"/>
<dbReference type="Pfam" id="PF00561">
    <property type="entry name" value="Abhydrolase_1"/>
    <property type="match status" value="1"/>
</dbReference>
<name>A0A0D2AGH4_9PEZI</name>
<dbReference type="PANTHER" id="PTHR43433">
    <property type="entry name" value="HYDROLASE, ALPHA/BETA FOLD FAMILY PROTEIN"/>
    <property type="match status" value="1"/>
</dbReference>
<reference evidence="2 3" key="1">
    <citation type="submission" date="2015-01" db="EMBL/GenBank/DDBJ databases">
        <title>The Genome Sequence of Ochroconis gallopava CBS43764.</title>
        <authorList>
            <consortium name="The Broad Institute Genomics Platform"/>
            <person name="Cuomo C."/>
            <person name="de Hoog S."/>
            <person name="Gorbushina A."/>
            <person name="Stielow B."/>
            <person name="Teixiera M."/>
            <person name="Abouelleil A."/>
            <person name="Chapman S.B."/>
            <person name="Priest M."/>
            <person name="Young S.K."/>
            <person name="Wortman J."/>
            <person name="Nusbaum C."/>
            <person name="Birren B."/>
        </authorList>
    </citation>
    <scope>NUCLEOTIDE SEQUENCE [LARGE SCALE GENOMIC DNA]</scope>
    <source>
        <strain evidence="2 3">CBS 43764</strain>
    </source>
</reference>
<evidence type="ECO:0000259" key="1">
    <source>
        <dbReference type="Pfam" id="PF00561"/>
    </source>
</evidence>
<evidence type="ECO:0000313" key="3">
    <source>
        <dbReference type="Proteomes" id="UP000053259"/>
    </source>
</evidence>
<dbReference type="GeneID" id="27311516"/>